<evidence type="ECO:0000256" key="1">
    <source>
        <dbReference type="SAM" id="Coils"/>
    </source>
</evidence>
<sequence length="253" mass="28682">MAQAGIVVVEPSNRRKTPKPLSDMEALVQAVEFILEHNQLPNLPTYVTSSFNFPLDIPPPEGGHTCSLQTQTVISLTEKVNDLQRELINLSNKFSNFVNNFATDLNKNDVINLTNVSKPSNKDSLMFHDSNNLENGNIKDYGIYIINSKKISNDKKEYNTFKVIVDKSHSSIVNDSSFWPRGIVHRPWFYPPRENFSLNKQVTNKQFPLPEFSDEVNKKENNKDDIITESSNVIQGRNWADESSPLEPLGMAT</sequence>
<evidence type="ECO:0000313" key="4">
    <source>
        <dbReference type="EnsemblMetazoa" id="HelroP171580"/>
    </source>
</evidence>
<keyword evidence="1" id="KW-0175">Coiled coil</keyword>
<reference evidence="5" key="1">
    <citation type="submission" date="2012-12" db="EMBL/GenBank/DDBJ databases">
        <authorList>
            <person name="Hellsten U."/>
            <person name="Grimwood J."/>
            <person name="Chapman J.A."/>
            <person name="Shapiro H."/>
            <person name="Aerts A."/>
            <person name="Otillar R.P."/>
            <person name="Terry A.Y."/>
            <person name="Boore J.L."/>
            <person name="Simakov O."/>
            <person name="Marletaz F."/>
            <person name="Cho S.-J."/>
            <person name="Edsinger-Gonzales E."/>
            <person name="Havlak P."/>
            <person name="Kuo D.-H."/>
            <person name="Larsson T."/>
            <person name="Lv J."/>
            <person name="Arendt D."/>
            <person name="Savage R."/>
            <person name="Osoegawa K."/>
            <person name="de Jong P."/>
            <person name="Lindberg D.R."/>
            <person name="Seaver E.C."/>
            <person name="Weisblat D.A."/>
            <person name="Putnam N.H."/>
            <person name="Grigoriev I.V."/>
            <person name="Rokhsar D.S."/>
        </authorList>
    </citation>
    <scope>NUCLEOTIDE SEQUENCE</scope>
</reference>
<dbReference type="EMBL" id="AMQM01003895">
    <property type="status" value="NOT_ANNOTATED_CDS"/>
    <property type="molecule type" value="Genomic_DNA"/>
</dbReference>
<evidence type="ECO:0000256" key="2">
    <source>
        <dbReference type="SAM" id="MobiDB-lite"/>
    </source>
</evidence>
<reference evidence="4" key="3">
    <citation type="submission" date="2015-06" db="UniProtKB">
        <authorList>
            <consortium name="EnsemblMetazoa"/>
        </authorList>
    </citation>
    <scope>IDENTIFICATION</scope>
</reference>
<dbReference type="EnsemblMetazoa" id="HelroT171580">
    <property type="protein sequence ID" value="HelroP171580"/>
    <property type="gene ID" value="HelroG171580"/>
</dbReference>
<protein>
    <submittedName>
        <fullName evidence="3 4">Uncharacterized protein</fullName>
    </submittedName>
</protein>
<dbReference type="GeneID" id="20203702"/>
<dbReference type="Proteomes" id="UP000015101">
    <property type="component" value="Unassembled WGS sequence"/>
</dbReference>
<reference evidence="3 5" key="2">
    <citation type="journal article" date="2013" name="Nature">
        <title>Insights into bilaterian evolution from three spiralian genomes.</title>
        <authorList>
            <person name="Simakov O."/>
            <person name="Marletaz F."/>
            <person name="Cho S.J."/>
            <person name="Edsinger-Gonzales E."/>
            <person name="Havlak P."/>
            <person name="Hellsten U."/>
            <person name="Kuo D.H."/>
            <person name="Larsson T."/>
            <person name="Lv J."/>
            <person name="Arendt D."/>
            <person name="Savage R."/>
            <person name="Osoegawa K."/>
            <person name="de Jong P."/>
            <person name="Grimwood J."/>
            <person name="Chapman J.A."/>
            <person name="Shapiro H."/>
            <person name="Aerts A."/>
            <person name="Otillar R.P."/>
            <person name="Terry A.Y."/>
            <person name="Boore J.L."/>
            <person name="Grigoriev I.V."/>
            <person name="Lindberg D.R."/>
            <person name="Seaver E.C."/>
            <person name="Weisblat D.A."/>
            <person name="Putnam N.H."/>
            <person name="Rokhsar D.S."/>
        </authorList>
    </citation>
    <scope>NUCLEOTIDE SEQUENCE</scope>
</reference>
<keyword evidence="5" id="KW-1185">Reference proteome</keyword>
<evidence type="ECO:0000313" key="5">
    <source>
        <dbReference type="Proteomes" id="UP000015101"/>
    </source>
</evidence>
<feature type="coiled-coil region" evidence="1">
    <location>
        <begin position="73"/>
        <end position="100"/>
    </location>
</feature>
<proteinExistence type="predicted"/>
<dbReference type="EMBL" id="KB096365">
    <property type="protein sequence ID" value="ESO05227.1"/>
    <property type="molecule type" value="Genomic_DNA"/>
</dbReference>
<dbReference type="CTD" id="20203702"/>
<dbReference type="RefSeq" id="XP_009016542.1">
    <property type="nucleotide sequence ID" value="XM_009018294.1"/>
</dbReference>
<dbReference type="InParanoid" id="T1F4F3"/>
<name>T1F4F3_HELRO</name>
<dbReference type="KEGG" id="hro:HELRODRAFT_171580"/>
<dbReference type="AlphaFoldDB" id="T1F4F3"/>
<dbReference type="OrthoDB" id="7472940at2759"/>
<organism evidence="4 5">
    <name type="scientific">Helobdella robusta</name>
    <name type="common">Californian leech</name>
    <dbReference type="NCBI Taxonomy" id="6412"/>
    <lineage>
        <taxon>Eukaryota</taxon>
        <taxon>Metazoa</taxon>
        <taxon>Spiralia</taxon>
        <taxon>Lophotrochozoa</taxon>
        <taxon>Annelida</taxon>
        <taxon>Clitellata</taxon>
        <taxon>Hirudinea</taxon>
        <taxon>Rhynchobdellida</taxon>
        <taxon>Glossiphoniidae</taxon>
        <taxon>Helobdella</taxon>
    </lineage>
</organism>
<evidence type="ECO:0000313" key="3">
    <source>
        <dbReference type="EMBL" id="ESO05227.1"/>
    </source>
</evidence>
<gene>
    <name evidence="4" type="primary">20203702</name>
    <name evidence="3" type="ORF">HELRODRAFT_171580</name>
</gene>
<accession>T1F4F3</accession>
<dbReference type="HOGENOM" id="CLU_1099516_0_0_1"/>
<feature type="region of interest" description="Disordered" evidence="2">
    <location>
        <begin position="1"/>
        <end position="20"/>
    </location>
</feature>